<keyword evidence="8" id="KW-1185">Reference proteome</keyword>
<dbReference type="PANTHER" id="PTHR43401:SF2">
    <property type="entry name" value="L-THREONINE 3-DEHYDROGENASE"/>
    <property type="match status" value="1"/>
</dbReference>
<protein>
    <submittedName>
        <fullName evidence="7">Alcohol dehydrogenase catalytic domain-containing protein</fullName>
    </submittedName>
</protein>
<dbReference type="InterPro" id="IPR013154">
    <property type="entry name" value="ADH-like_N"/>
</dbReference>
<evidence type="ECO:0000259" key="5">
    <source>
        <dbReference type="Pfam" id="PF00107"/>
    </source>
</evidence>
<evidence type="ECO:0000256" key="4">
    <source>
        <dbReference type="RuleBase" id="RU361277"/>
    </source>
</evidence>
<feature type="domain" description="Alcohol dehydrogenase-like C-terminal" evidence="5">
    <location>
        <begin position="182"/>
        <end position="308"/>
    </location>
</feature>
<dbReference type="InterPro" id="IPR002328">
    <property type="entry name" value="ADH_Zn_CS"/>
</dbReference>
<reference evidence="7 8" key="1">
    <citation type="submission" date="2020-08" db="EMBL/GenBank/DDBJ databases">
        <title>Genome public.</title>
        <authorList>
            <person name="Liu C."/>
            <person name="Sun Q."/>
        </authorList>
    </citation>
    <scope>NUCLEOTIDE SEQUENCE [LARGE SCALE GENOMIC DNA]</scope>
    <source>
        <strain evidence="7 8">NSJ-35</strain>
    </source>
</reference>
<proteinExistence type="inferred from homology"/>
<feature type="domain" description="Alcohol dehydrogenase-like N-terminal" evidence="6">
    <location>
        <begin position="27"/>
        <end position="141"/>
    </location>
</feature>
<comment type="similarity">
    <text evidence="4">Belongs to the zinc-containing alcohol dehydrogenase family.</text>
</comment>
<dbReference type="PROSITE" id="PS00059">
    <property type="entry name" value="ADH_ZINC"/>
    <property type="match status" value="1"/>
</dbReference>
<comment type="cofactor">
    <cofactor evidence="4">
        <name>Zn(2+)</name>
        <dbReference type="ChEBI" id="CHEBI:29105"/>
    </cofactor>
</comment>
<dbReference type="InterPro" id="IPR050129">
    <property type="entry name" value="Zn_alcohol_dh"/>
</dbReference>
<keyword evidence="2 4" id="KW-0862">Zinc</keyword>
<dbReference type="RefSeq" id="WP_186858250.1">
    <property type="nucleotide sequence ID" value="NZ_JACOON010000005.1"/>
</dbReference>
<dbReference type="PANTHER" id="PTHR43401">
    <property type="entry name" value="L-THREONINE 3-DEHYDROGENASE"/>
    <property type="match status" value="1"/>
</dbReference>
<evidence type="ECO:0000313" key="8">
    <source>
        <dbReference type="Proteomes" id="UP000606889"/>
    </source>
</evidence>
<name>A0ABR7EI53_9FIRM</name>
<dbReference type="Pfam" id="PF08240">
    <property type="entry name" value="ADH_N"/>
    <property type="match status" value="1"/>
</dbReference>
<evidence type="ECO:0000256" key="2">
    <source>
        <dbReference type="ARBA" id="ARBA00022833"/>
    </source>
</evidence>
<keyword evidence="1 4" id="KW-0479">Metal-binding</keyword>
<comment type="caution">
    <text evidence="7">The sequence shown here is derived from an EMBL/GenBank/DDBJ whole genome shotgun (WGS) entry which is preliminary data.</text>
</comment>
<evidence type="ECO:0000313" key="7">
    <source>
        <dbReference type="EMBL" id="MBC5648799.1"/>
    </source>
</evidence>
<dbReference type="EMBL" id="JACOON010000005">
    <property type="protein sequence ID" value="MBC5648799.1"/>
    <property type="molecule type" value="Genomic_DNA"/>
</dbReference>
<dbReference type="Gene3D" id="3.90.180.10">
    <property type="entry name" value="Medium-chain alcohol dehydrogenases, catalytic domain"/>
    <property type="match status" value="1"/>
</dbReference>
<accession>A0ABR7EI53</accession>
<keyword evidence="3" id="KW-0560">Oxidoreductase</keyword>
<dbReference type="Pfam" id="PF00107">
    <property type="entry name" value="ADH_zinc_N"/>
    <property type="match status" value="1"/>
</dbReference>
<gene>
    <name evidence="7" type="ORF">H8S18_10670</name>
</gene>
<sequence>MKALVFYDVRDIRYEENWPEPPQPSAGFVKIKIDWCGICGSDIEDYLYGGVIPVHEPHPQSGCAAPIVIGHEFSGTVYETGKGVRNVVAGDKVAVECVVGCGKCYWCKLRDFGRCEQYLSIGQHCDGGFAEYVNVPAENCIIYSGVGADEIAVAEPLAVCVRALKKGRIKIGDSVAVVGAGPIGLCSIAMAKVAGASRVICIARGGHRAEVAAQMGADLVLNSREEGWEEQYWQETGGLGSDLVVDTGGNIPAMQLAYRLTKRGERCVFTSVANGDIPINALSIILDEKEILGTVAHSYEREFAWAMKYICDGRVDVKPMITSHLPLKDALTQGIHRLIEDRNQIKVLVTPNEKLLEEFRNE</sequence>
<dbReference type="SUPFAM" id="SSF50129">
    <property type="entry name" value="GroES-like"/>
    <property type="match status" value="1"/>
</dbReference>
<dbReference type="InterPro" id="IPR013149">
    <property type="entry name" value="ADH-like_C"/>
</dbReference>
<dbReference type="SUPFAM" id="SSF51735">
    <property type="entry name" value="NAD(P)-binding Rossmann-fold domains"/>
    <property type="match status" value="1"/>
</dbReference>
<dbReference type="InterPro" id="IPR036291">
    <property type="entry name" value="NAD(P)-bd_dom_sf"/>
</dbReference>
<evidence type="ECO:0000256" key="3">
    <source>
        <dbReference type="ARBA" id="ARBA00023002"/>
    </source>
</evidence>
<organism evidence="7 8">
    <name type="scientific">Christensenella tenuis</name>
    <dbReference type="NCBI Taxonomy" id="2763033"/>
    <lineage>
        <taxon>Bacteria</taxon>
        <taxon>Bacillati</taxon>
        <taxon>Bacillota</taxon>
        <taxon>Clostridia</taxon>
        <taxon>Christensenellales</taxon>
        <taxon>Christensenellaceae</taxon>
        <taxon>Christensenella</taxon>
    </lineage>
</organism>
<dbReference type="Proteomes" id="UP000606889">
    <property type="component" value="Unassembled WGS sequence"/>
</dbReference>
<dbReference type="InterPro" id="IPR011032">
    <property type="entry name" value="GroES-like_sf"/>
</dbReference>
<dbReference type="Gene3D" id="3.40.50.720">
    <property type="entry name" value="NAD(P)-binding Rossmann-like Domain"/>
    <property type="match status" value="1"/>
</dbReference>
<evidence type="ECO:0000256" key="1">
    <source>
        <dbReference type="ARBA" id="ARBA00022723"/>
    </source>
</evidence>
<evidence type="ECO:0000259" key="6">
    <source>
        <dbReference type="Pfam" id="PF08240"/>
    </source>
</evidence>